<evidence type="ECO:0000256" key="2">
    <source>
        <dbReference type="SAM" id="MobiDB-lite"/>
    </source>
</evidence>
<name>A0A699GX46_TANCI</name>
<sequence>MYRKYLAEFWYSTKALETSKASFFVLSSGIYGEVGVNTFRNATGAHYLPHSREYVAPLSIDIVRPWFETIGEATKGGSSKAPTSSKTSHLKGIKESILAMDSNRGQTSASTIVVAKMHKEGQQATGGPTYLGVTSKERADPQLSSDKTQYVSEGLETVLTHPITGKGASSIARQVEKDKASRTIKLEDLAKLVSGVQPSFKDLDSLKDDPIIVVDENDEDEEAKKVHSTTNVEIKDTLVPKLSYTRSSQIQKLTNQVLIFQSQQHKLKLEKNKAEAEAALLRAQPIFPNIGQLNELLFNELIKEVKGLKKQVHNLEIELPRELKELPTKLRDFTKTVIGLTFQVTKLKTLQWDLPTEFLSVPTQVEVIHAKLEILDALPTNTTTYNTNHSSSHHNHHNSNTISFSQKSTKRSSQPEGEHIKKDKGKKGLSSEEPKKVSINNDPDDDETHVTVFIVESSRIKKVKKFDFVTKDGKHIHLTGEQINQRKNIQEEAKAEAAKHESEIKKKSWLIFLVHRAESRITNYDVLTGKSPITLKVYREDGTSEIIPNFKATDLHLGEWREVLNACPNRTGKRMDNHL</sequence>
<accession>A0A699GX46</accession>
<gene>
    <name evidence="3" type="ORF">Tci_237838</name>
</gene>
<protein>
    <submittedName>
        <fullName evidence="3">Uncharacterized protein</fullName>
    </submittedName>
</protein>
<dbReference type="AlphaFoldDB" id="A0A699GX46"/>
<reference evidence="3" key="1">
    <citation type="journal article" date="2019" name="Sci. Rep.">
        <title>Draft genome of Tanacetum cinerariifolium, the natural source of mosquito coil.</title>
        <authorList>
            <person name="Yamashiro T."/>
            <person name="Shiraishi A."/>
            <person name="Satake H."/>
            <person name="Nakayama K."/>
        </authorList>
    </citation>
    <scope>NUCLEOTIDE SEQUENCE</scope>
</reference>
<feature type="region of interest" description="Disordered" evidence="2">
    <location>
        <begin position="385"/>
        <end position="443"/>
    </location>
</feature>
<evidence type="ECO:0000256" key="1">
    <source>
        <dbReference type="SAM" id="Coils"/>
    </source>
</evidence>
<organism evidence="3">
    <name type="scientific">Tanacetum cinerariifolium</name>
    <name type="common">Dalmatian daisy</name>
    <name type="synonym">Chrysanthemum cinerariifolium</name>
    <dbReference type="NCBI Taxonomy" id="118510"/>
    <lineage>
        <taxon>Eukaryota</taxon>
        <taxon>Viridiplantae</taxon>
        <taxon>Streptophyta</taxon>
        <taxon>Embryophyta</taxon>
        <taxon>Tracheophyta</taxon>
        <taxon>Spermatophyta</taxon>
        <taxon>Magnoliopsida</taxon>
        <taxon>eudicotyledons</taxon>
        <taxon>Gunneridae</taxon>
        <taxon>Pentapetalae</taxon>
        <taxon>asterids</taxon>
        <taxon>campanulids</taxon>
        <taxon>Asterales</taxon>
        <taxon>Asteraceae</taxon>
        <taxon>Asteroideae</taxon>
        <taxon>Anthemideae</taxon>
        <taxon>Anthemidinae</taxon>
        <taxon>Tanacetum</taxon>
    </lineage>
</organism>
<comment type="caution">
    <text evidence="3">The sequence shown here is derived from an EMBL/GenBank/DDBJ whole genome shotgun (WGS) entry which is preliminary data.</text>
</comment>
<feature type="coiled-coil region" evidence="1">
    <location>
        <begin position="264"/>
        <end position="325"/>
    </location>
</feature>
<keyword evidence="1" id="KW-0175">Coiled coil</keyword>
<proteinExistence type="predicted"/>
<dbReference type="EMBL" id="BKCJ010067981">
    <property type="protein sequence ID" value="GEW65862.1"/>
    <property type="molecule type" value="Genomic_DNA"/>
</dbReference>
<evidence type="ECO:0000313" key="3">
    <source>
        <dbReference type="EMBL" id="GEW65862.1"/>
    </source>
</evidence>